<name>A0ABD4T736_9CYAN</name>
<keyword evidence="4" id="KW-1185">Reference proteome</keyword>
<feature type="transmembrane region" description="Helical" evidence="1">
    <location>
        <begin position="52"/>
        <end position="73"/>
    </location>
</feature>
<dbReference type="EMBL" id="JTHE03000100">
    <property type="protein sequence ID" value="MCM1984557.1"/>
    <property type="molecule type" value="Genomic_DNA"/>
</dbReference>
<proteinExistence type="predicted"/>
<organism evidence="3 4">
    <name type="scientific">Lyngbya confervoides BDU141951</name>
    <dbReference type="NCBI Taxonomy" id="1574623"/>
    <lineage>
        <taxon>Bacteria</taxon>
        <taxon>Bacillati</taxon>
        <taxon>Cyanobacteriota</taxon>
        <taxon>Cyanophyceae</taxon>
        <taxon>Oscillatoriophycideae</taxon>
        <taxon>Oscillatoriales</taxon>
        <taxon>Microcoleaceae</taxon>
        <taxon>Lyngbya</taxon>
    </lineage>
</organism>
<comment type="caution">
    <text evidence="3">The sequence shown here is derived from an EMBL/GenBank/DDBJ whole genome shotgun (WGS) entry which is preliminary data.</text>
</comment>
<reference evidence="3 4" key="1">
    <citation type="journal article" date="2015" name="Genome Announc.">
        <title>Draft Genome Sequence of Filamentous Marine Cyanobacterium Lyngbya confervoides Strain BDU141951.</title>
        <authorList>
            <person name="Chandrababunaidu M.M."/>
            <person name="Sen D."/>
            <person name="Tripathy S."/>
        </authorList>
    </citation>
    <scope>NUCLEOTIDE SEQUENCE [LARGE SCALE GENOMIC DNA]</scope>
    <source>
        <strain evidence="3 4">BDU141951</strain>
    </source>
</reference>
<evidence type="ECO:0000256" key="1">
    <source>
        <dbReference type="SAM" id="Phobius"/>
    </source>
</evidence>
<dbReference type="RefSeq" id="WP_166276490.1">
    <property type="nucleotide sequence ID" value="NZ_JTHE03000100.1"/>
</dbReference>
<evidence type="ECO:0000259" key="2">
    <source>
        <dbReference type="Pfam" id="PF13559"/>
    </source>
</evidence>
<feature type="domain" description="Protein-glutamine gamma-glutamyltransferase-like C-terminal" evidence="2">
    <location>
        <begin position="124"/>
        <end position="192"/>
    </location>
</feature>
<evidence type="ECO:0000313" key="4">
    <source>
        <dbReference type="Proteomes" id="UP000031561"/>
    </source>
</evidence>
<keyword evidence="1" id="KW-0472">Membrane</keyword>
<evidence type="ECO:0000313" key="3">
    <source>
        <dbReference type="EMBL" id="MCM1984557.1"/>
    </source>
</evidence>
<dbReference type="AlphaFoldDB" id="A0ABD4T736"/>
<gene>
    <name evidence="3" type="ORF">QQ91_0017170</name>
</gene>
<sequence length="200" mass="23507">MAATYQKTSLDWQLQKLGQRVSEWIELRLPDRSWFDGNSPAPWVFPDWWFEVALWGMVALLVLCVGIVLYRWLWPYLQGKQRHLKTWRDRSQRATPPVQSPLGWLQQAQHQQRQGQYREACRSLYMALLQRLHEGDLVPHDASRTDGEYQRILAQTPAALACQILIQTHERLQFGQAEISQEGYERCLEAYQSLDRGLRS</sequence>
<accession>A0ABD4T736</accession>
<dbReference type="Proteomes" id="UP000031561">
    <property type="component" value="Unassembled WGS sequence"/>
</dbReference>
<keyword evidence="1" id="KW-0812">Transmembrane</keyword>
<keyword evidence="1" id="KW-1133">Transmembrane helix</keyword>
<protein>
    <submittedName>
        <fullName evidence="3">DUF4129 domain-containing protein</fullName>
    </submittedName>
</protein>
<dbReference type="Pfam" id="PF13559">
    <property type="entry name" value="DUF4129"/>
    <property type="match status" value="1"/>
</dbReference>
<dbReference type="InterPro" id="IPR025403">
    <property type="entry name" value="TgpA-like_C"/>
</dbReference>